<sequence>MPAVTTSGQSADNIQVEALPLIADGANTAAEAATVAAAGAGGAVGAAAATAAGAGPDAVSAAITAAMSPWAAELAACEARATALASETASTDSTCSATLEAEDGQAAATISAAVPGPGAQTPDTGRVQPTSYTSGGLPEGPWGVGGDQEWELDVWGTPQPVWPDPDPGGAGPGPNVSGGVAPI</sequence>
<accession>A0ABS6HV95</accession>
<feature type="region of interest" description="Disordered" evidence="1">
    <location>
        <begin position="113"/>
        <end position="183"/>
    </location>
</feature>
<reference evidence="2 3" key="1">
    <citation type="submission" date="2021-05" db="EMBL/GenBank/DDBJ databases">
        <title>Draft Genome Sequences of Clinical Respiratory Isolates of Mycobacterium goodii Recovered in Ireland.</title>
        <authorList>
            <person name="Flanagan P.R."/>
            <person name="Mok S."/>
            <person name="Roycroft E."/>
            <person name="Rogers T.R."/>
            <person name="Fitzgibbon M."/>
        </authorList>
    </citation>
    <scope>NUCLEOTIDE SEQUENCE [LARGE SCALE GENOMIC DNA]</scope>
    <source>
        <strain evidence="2 3">14IE55</strain>
    </source>
</reference>
<evidence type="ECO:0000313" key="2">
    <source>
        <dbReference type="EMBL" id="MBU8826500.1"/>
    </source>
</evidence>
<dbReference type="EMBL" id="JAHBOM010000026">
    <property type="protein sequence ID" value="MBU8826500.1"/>
    <property type="molecule type" value="Genomic_DNA"/>
</dbReference>
<dbReference type="RefSeq" id="WP_214395830.1">
    <property type="nucleotide sequence ID" value="NZ_JAHBOM010000026.1"/>
</dbReference>
<dbReference type="Proteomes" id="UP000696413">
    <property type="component" value="Unassembled WGS sequence"/>
</dbReference>
<name>A0ABS6HV95_MYCGD</name>
<protein>
    <submittedName>
        <fullName evidence="2">Uncharacterized protein</fullName>
    </submittedName>
</protein>
<proteinExistence type="predicted"/>
<organism evidence="2 3">
    <name type="scientific">Mycolicibacterium goodii</name>
    <name type="common">Mycobacterium goodii</name>
    <dbReference type="NCBI Taxonomy" id="134601"/>
    <lineage>
        <taxon>Bacteria</taxon>
        <taxon>Bacillati</taxon>
        <taxon>Actinomycetota</taxon>
        <taxon>Actinomycetes</taxon>
        <taxon>Mycobacteriales</taxon>
        <taxon>Mycobacteriaceae</taxon>
        <taxon>Mycolicibacterium</taxon>
    </lineage>
</organism>
<keyword evidence="3" id="KW-1185">Reference proteome</keyword>
<gene>
    <name evidence="2" type="ORF">KL859_26955</name>
</gene>
<evidence type="ECO:0000313" key="3">
    <source>
        <dbReference type="Proteomes" id="UP000696413"/>
    </source>
</evidence>
<evidence type="ECO:0000256" key="1">
    <source>
        <dbReference type="SAM" id="MobiDB-lite"/>
    </source>
</evidence>
<feature type="compositionally biased region" description="Polar residues" evidence="1">
    <location>
        <begin position="121"/>
        <end position="134"/>
    </location>
</feature>
<comment type="caution">
    <text evidence="2">The sequence shown here is derived from an EMBL/GenBank/DDBJ whole genome shotgun (WGS) entry which is preliminary data.</text>
</comment>
<feature type="compositionally biased region" description="Low complexity" evidence="1">
    <location>
        <begin position="173"/>
        <end position="183"/>
    </location>
</feature>